<dbReference type="Proteomes" id="UP001058098">
    <property type="component" value="Chromosome"/>
</dbReference>
<gene>
    <name evidence="2" type="ORF">IHQ72_25445</name>
</gene>
<dbReference type="RefSeq" id="WP_258118094.1">
    <property type="nucleotide sequence ID" value="NZ_CP062229.1"/>
</dbReference>
<feature type="region of interest" description="Disordered" evidence="1">
    <location>
        <begin position="48"/>
        <end position="71"/>
    </location>
</feature>
<protein>
    <submittedName>
        <fullName evidence="2">Uncharacterized protein</fullName>
    </submittedName>
</protein>
<evidence type="ECO:0000313" key="3">
    <source>
        <dbReference type="Proteomes" id="UP001058098"/>
    </source>
</evidence>
<reference evidence="2" key="1">
    <citation type="submission" date="2020-09" db="EMBL/GenBank/DDBJ databases">
        <title>Rhizobia associated with sainfoin plants.</title>
        <authorList>
            <person name="Asharfi S."/>
            <person name="Kuzmanovic N."/>
            <person name="Bunk B."/>
            <person name="Sproeer C."/>
            <person name="Becker M."/>
            <person name="Thuenen T."/>
        </authorList>
    </citation>
    <scope>NUCLEOTIDE SEQUENCE</scope>
    <source>
        <strain evidence="2">OM4</strain>
    </source>
</reference>
<keyword evidence="3" id="KW-1185">Reference proteome</keyword>
<proteinExistence type="predicted"/>
<dbReference type="EMBL" id="CP062229">
    <property type="protein sequence ID" value="UVC14005.1"/>
    <property type="molecule type" value="Genomic_DNA"/>
</dbReference>
<feature type="compositionally biased region" description="Polar residues" evidence="1">
    <location>
        <begin position="48"/>
        <end position="64"/>
    </location>
</feature>
<name>A0ABY5QS44_9HYPH</name>
<evidence type="ECO:0000256" key="1">
    <source>
        <dbReference type="SAM" id="MobiDB-lite"/>
    </source>
</evidence>
<organism evidence="2 3">
    <name type="scientific">Mesorhizobium onobrychidis</name>
    <dbReference type="NCBI Taxonomy" id="2775404"/>
    <lineage>
        <taxon>Bacteria</taxon>
        <taxon>Pseudomonadati</taxon>
        <taxon>Pseudomonadota</taxon>
        <taxon>Alphaproteobacteria</taxon>
        <taxon>Hyphomicrobiales</taxon>
        <taxon>Phyllobacteriaceae</taxon>
        <taxon>Mesorhizobium</taxon>
    </lineage>
</organism>
<accession>A0ABY5QS44</accession>
<evidence type="ECO:0000313" key="2">
    <source>
        <dbReference type="EMBL" id="UVC14005.1"/>
    </source>
</evidence>
<sequence>MDHVARAVDNADLLPDSIDTTAENGDLLIARTVALAPLIMRDCARSQISNGSVGSMPSFSASSGTHEEKNL</sequence>